<protein>
    <submittedName>
        <fullName evidence="3">Acyltransferase</fullName>
    </submittedName>
</protein>
<feature type="transmembrane region" description="Helical" evidence="1">
    <location>
        <begin position="187"/>
        <end position="203"/>
    </location>
</feature>
<reference evidence="3 4" key="1">
    <citation type="submission" date="2020-08" db="EMBL/GenBank/DDBJ databases">
        <title>Genome sequence of Thermomonas carbonis KCTC 42013T.</title>
        <authorList>
            <person name="Hyun D.-W."/>
            <person name="Bae J.-W."/>
        </authorList>
    </citation>
    <scope>NUCLEOTIDE SEQUENCE [LARGE SCALE GENOMIC DNA]</scope>
    <source>
        <strain evidence="3 4">KCTC 42013</strain>
    </source>
</reference>
<proteinExistence type="predicted"/>
<accession>A0A7G9SQY7</accession>
<dbReference type="PANTHER" id="PTHR23028:SF53">
    <property type="entry name" value="ACYL_TRANSF_3 DOMAIN-CONTAINING PROTEIN"/>
    <property type="match status" value="1"/>
</dbReference>
<dbReference type="GO" id="GO:0016747">
    <property type="term" value="F:acyltransferase activity, transferring groups other than amino-acyl groups"/>
    <property type="evidence" value="ECO:0007669"/>
    <property type="project" value="InterPro"/>
</dbReference>
<evidence type="ECO:0000313" key="4">
    <source>
        <dbReference type="Proteomes" id="UP000515804"/>
    </source>
</evidence>
<keyword evidence="3" id="KW-0012">Acyltransferase</keyword>
<dbReference type="InterPro" id="IPR050879">
    <property type="entry name" value="Acyltransferase_3"/>
</dbReference>
<feature type="transmembrane region" description="Helical" evidence="1">
    <location>
        <begin position="90"/>
        <end position="112"/>
    </location>
</feature>
<feature type="transmembrane region" description="Helical" evidence="1">
    <location>
        <begin position="310"/>
        <end position="329"/>
    </location>
</feature>
<dbReference type="PANTHER" id="PTHR23028">
    <property type="entry name" value="ACETYLTRANSFERASE"/>
    <property type="match status" value="1"/>
</dbReference>
<feature type="transmembrane region" description="Helical" evidence="1">
    <location>
        <begin position="257"/>
        <end position="274"/>
    </location>
</feature>
<feature type="transmembrane region" description="Helical" evidence="1">
    <location>
        <begin position="56"/>
        <end position="78"/>
    </location>
</feature>
<keyword evidence="3" id="KW-0808">Transferase</keyword>
<feature type="transmembrane region" description="Helical" evidence="1">
    <location>
        <begin position="21"/>
        <end position="44"/>
    </location>
</feature>
<evidence type="ECO:0000259" key="2">
    <source>
        <dbReference type="Pfam" id="PF01757"/>
    </source>
</evidence>
<keyword evidence="1" id="KW-1133">Transmembrane helix</keyword>
<feature type="transmembrane region" description="Helical" evidence="1">
    <location>
        <begin position="286"/>
        <end position="304"/>
    </location>
</feature>
<keyword evidence="4" id="KW-1185">Reference proteome</keyword>
<gene>
    <name evidence="3" type="ORF">H9L16_01040</name>
</gene>
<feature type="transmembrane region" description="Helical" evidence="1">
    <location>
        <begin position="234"/>
        <end position="251"/>
    </location>
</feature>
<organism evidence="3 4">
    <name type="scientific">Thermomonas carbonis</name>
    <dbReference type="NCBI Taxonomy" id="1463158"/>
    <lineage>
        <taxon>Bacteria</taxon>
        <taxon>Pseudomonadati</taxon>
        <taxon>Pseudomonadota</taxon>
        <taxon>Gammaproteobacteria</taxon>
        <taxon>Lysobacterales</taxon>
        <taxon>Lysobacteraceae</taxon>
        <taxon>Thermomonas</taxon>
    </lineage>
</organism>
<dbReference type="Pfam" id="PF01757">
    <property type="entry name" value="Acyl_transf_3"/>
    <property type="match status" value="1"/>
</dbReference>
<dbReference type="Proteomes" id="UP000515804">
    <property type="component" value="Chromosome"/>
</dbReference>
<name>A0A7G9SQY7_9GAMM</name>
<sequence length="343" mass="38463">MTSIRSATLADAWASGRNNFNLIRLFAAWLVIYGHAWAITGSAGGDLITRLTRFKFAGGVAVDVFFFISGFLIAASLARNDVRSYLASRALRILPALVVCVALSVFVLGPLLTTAADYWRHPMTWDYLWANSSLWASRYTLPGVFESLPQQAVNGSLWTLPIEARLYLALLVVSLLGVLTTRRYTPLWAVAMAAAYGFAAWRHPLPEWLANYIWCTAFFITGTLCWLHREHIRLSPWPLLALLGFAVLARGTPWFHLPYFAIACYGTLWLAFMAKLPVIRRNDLSYGLYLYGWPAAQLVQQFSPGGPLHNMLWATLLAGMLAAVSWFAIERPALRWKRKMGSE</sequence>
<evidence type="ECO:0000313" key="3">
    <source>
        <dbReference type="EMBL" id="QNN70262.1"/>
    </source>
</evidence>
<dbReference type="InterPro" id="IPR002656">
    <property type="entry name" value="Acyl_transf_3_dom"/>
</dbReference>
<dbReference type="KEGG" id="tcn:H9L16_01040"/>
<evidence type="ECO:0000256" key="1">
    <source>
        <dbReference type="SAM" id="Phobius"/>
    </source>
</evidence>
<feature type="transmembrane region" description="Helical" evidence="1">
    <location>
        <begin position="209"/>
        <end position="227"/>
    </location>
</feature>
<keyword evidence="1" id="KW-0472">Membrane</keyword>
<dbReference type="EMBL" id="CP060719">
    <property type="protein sequence ID" value="QNN70262.1"/>
    <property type="molecule type" value="Genomic_DNA"/>
</dbReference>
<keyword evidence="1" id="KW-0812">Transmembrane</keyword>
<dbReference type="GO" id="GO:0000271">
    <property type="term" value="P:polysaccharide biosynthetic process"/>
    <property type="evidence" value="ECO:0007669"/>
    <property type="project" value="TreeGrafter"/>
</dbReference>
<dbReference type="GO" id="GO:0016020">
    <property type="term" value="C:membrane"/>
    <property type="evidence" value="ECO:0007669"/>
    <property type="project" value="TreeGrafter"/>
</dbReference>
<dbReference type="AlphaFoldDB" id="A0A7G9SQY7"/>
<feature type="domain" description="Acyltransferase 3" evidence="2">
    <location>
        <begin position="19"/>
        <end position="326"/>
    </location>
</feature>
<feature type="transmembrane region" description="Helical" evidence="1">
    <location>
        <begin position="164"/>
        <end position="180"/>
    </location>
</feature>
<dbReference type="RefSeq" id="WP_187552778.1">
    <property type="nucleotide sequence ID" value="NZ_BMZL01000001.1"/>
</dbReference>